<dbReference type="InterPro" id="IPR036397">
    <property type="entry name" value="RNaseH_sf"/>
</dbReference>
<dbReference type="eggNOG" id="ENOG502SGC1">
    <property type="taxonomic scope" value="Eukaryota"/>
</dbReference>
<dbReference type="VEuPathDB" id="FungiDB:H310_06263"/>
<gene>
    <name evidence="1" type="ORF">H310_06263</name>
</gene>
<dbReference type="PANTHER" id="PTHR47169">
    <property type="entry name" value="OS01G0541250 PROTEIN"/>
    <property type="match status" value="1"/>
</dbReference>
<dbReference type="Gene3D" id="3.30.420.10">
    <property type="entry name" value="Ribonuclease H-like superfamily/Ribonuclease H"/>
    <property type="match status" value="1"/>
</dbReference>
<dbReference type="PANTHER" id="PTHR47169:SF2">
    <property type="entry name" value="OS01G0541250 PROTEIN"/>
    <property type="match status" value="1"/>
</dbReference>
<evidence type="ECO:0008006" key="2">
    <source>
        <dbReference type="Google" id="ProtNLM"/>
    </source>
</evidence>
<reference evidence="1" key="1">
    <citation type="submission" date="2013-12" db="EMBL/GenBank/DDBJ databases">
        <title>The Genome Sequence of Aphanomyces invadans NJM9701.</title>
        <authorList>
            <consortium name="The Broad Institute Genomics Platform"/>
            <person name="Russ C."/>
            <person name="Tyler B."/>
            <person name="van West P."/>
            <person name="Dieguez-Uribeondo J."/>
            <person name="Young S.K."/>
            <person name="Zeng Q."/>
            <person name="Gargeya S."/>
            <person name="Fitzgerald M."/>
            <person name="Abouelleil A."/>
            <person name="Alvarado L."/>
            <person name="Chapman S.B."/>
            <person name="Gainer-Dewar J."/>
            <person name="Goldberg J."/>
            <person name="Griggs A."/>
            <person name="Gujja S."/>
            <person name="Hansen M."/>
            <person name="Howarth C."/>
            <person name="Imamovic A."/>
            <person name="Ireland A."/>
            <person name="Larimer J."/>
            <person name="McCowan C."/>
            <person name="Murphy C."/>
            <person name="Pearson M."/>
            <person name="Poon T.W."/>
            <person name="Priest M."/>
            <person name="Roberts A."/>
            <person name="Saif S."/>
            <person name="Shea T."/>
            <person name="Sykes S."/>
            <person name="Wortman J."/>
            <person name="Nusbaum C."/>
            <person name="Birren B."/>
        </authorList>
    </citation>
    <scope>NUCLEOTIDE SEQUENCE [LARGE SCALE GENOMIC DNA]</scope>
    <source>
        <strain evidence="1">NJM9701</strain>
    </source>
</reference>
<dbReference type="RefSeq" id="XP_008869480.1">
    <property type="nucleotide sequence ID" value="XM_008871258.1"/>
</dbReference>
<name>A0A024U6V8_9STRA</name>
<protein>
    <recommendedName>
        <fullName evidence="2">Tc1-like transposase DDE domain-containing protein</fullName>
    </recommendedName>
</protein>
<sequence>MRDMAQATGISISTLCWALKTGIMKRRSSRLKLLLTDANKRERLAFCGAQVTSPMTPSTSTLLLMIPKALMCAASAGTLREVAFCGMWDVVHLDEKWFNADKHCRKEYLVDDETPGTRSCKSKRFLPKVMFLRAVARPRQSLGFDRKIELWPFVNQTPALRACRNRPAGTMVSKTTNVEAETFRDYVLNKVVPAIKAKFPSISKCVSLQHDNATPHSSIDDKALAKQPPNSPDLNVLDLGFFAPIQTLQYKMFSRSVDDVIASTMVAFDTLEADTLENVFLTLQAVMRLALEQSGGNLFKLPHLNKAAMRHAGNLVVNLTCPVSLLFEANGLLQTMSP</sequence>
<dbReference type="EMBL" id="KI913962">
    <property type="protein sequence ID" value="ETW01632.1"/>
    <property type="molecule type" value="Genomic_DNA"/>
</dbReference>
<dbReference type="OrthoDB" id="102548at2759"/>
<evidence type="ECO:0000313" key="1">
    <source>
        <dbReference type="EMBL" id="ETW01632.1"/>
    </source>
</evidence>
<accession>A0A024U6V8</accession>
<dbReference type="GeneID" id="20083313"/>
<proteinExistence type="predicted"/>
<dbReference type="GO" id="GO:0003676">
    <property type="term" value="F:nucleic acid binding"/>
    <property type="evidence" value="ECO:0007669"/>
    <property type="project" value="InterPro"/>
</dbReference>
<organism evidence="1">
    <name type="scientific">Aphanomyces invadans</name>
    <dbReference type="NCBI Taxonomy" id="157072"/>
    <lineage>
        <taxon>Eukaryota</taxon>
        <taxon>Sar</taxon>
        <taxon>Stramenopiles</taxon>
        <taxon>Oomycota</taxon>
        <taxon>Saprolegniomycetes</taxon>
        <taxon>Saprolegniales</taxon>
        <taxon>Verrucalvaceae</taxon>
        <taxon>Aphanomyces</taxon>
    </lineage>
</organism>
<dbReference type="AlphaFoldDB" id="A0A024U6V8"/>